<dbReference type="InterPro" id="IPR007140">
    <property type="entry name" value="DUF350"/>
</dbReference>
<dbReference type="Pfam" id="PF03994">
    <property type="entry name" value="DUF350"/>
    <property type="match status" value="1"/>
</dbReference>
<protein>
    <submittedName>
        <fullName evidence="8">Putative membrane protein</fullName>
    </submittedName>
</protein>
<dbReference type="EMBL" id="CP003639">
    <property type="protein sequence ID" value="AFM41487.1"/>
    <property type="molecule type" value="Genomic_DNA"/>
</dbReference>
<keyword evidence="4 7" id="KW-0812">Transmembrane</keyword>
<evidence type="ECO:0000313" key="9">
    <source>
        <dbReference type="Proteomes" id="UP000002892"/>
    </source>
</evidence>
<feature type="transmembrane region" description="Helical" evidence="7">
    <location>
        <begin position="54"/>
        <end position="76"/>
    </location>
</feature>
<dbReference type="STRING" id="646529.Desaci_2545"/>
<dbReference type="PANTHER" id="PTHR40043:SF1">
    <property type="entry name" value="UPF0719 INNER MEMBRANE PROTEIN YJFL"/>
    <property type="match status" value="1"/>
</dbReference>
<sequence>MLLINFLRYLGVTLPLMAFAIFLFTLTTPYQEFKIMFDGDDLENPLKVAAAKAVAFDLGGKILGISFLLASAIYHAVSLWDLVVWALTGIVFLVGIYYLFELLTPGITIRKEIPNGNVGVGIFSFCLSLATGVLMAALISY</sequence>
<proteinExistence type="inferred from homology"/>
<keyword evidence="3" id="KW-1003">Cell membrane</keyword>
<evidence type="ECO:0000256" key="1">
    <source>
        <dbReference type="ARBA" id="ARBA00004651"/>
    </source>
</evidence>
<feature type="transmembrane region" description="Helical" evidence="7">
    <location>
        <begin position="6"/>
        <end position="26"/>
    </location>
</feature>
<evidence type="ECO:0000313" key="8">
    <source>
        <dbReference type="EMBL" id="AFM41487.1"/>
    </source>
</evidence>
<dbReference type="RefSeq" id="WP_014827485.1">
    <property type="nucleotide sequence ID" value="NC_018068.1"/>
</dbReference>
<evidence type="ECO:0000256" key="3">
    <source>
        <dbReference type="ARBA" id="ARBA00022475"/>
    </source>
</evidence>
<name>I4D6R3_DESAJ</name>
<gene>
    <name evidence="8" type="ordered locus">Desaci_2545</name>
</gene>
<dbReference type="eggNOG" id="COG3766">
    <property type="taxonomic scope" value="Bacteria"/>
</dbReference>
<evidence type="ECO:0000256" key="7">
    <source>
        <dbReference type="SAM" id="Phobius"/>
    </source>
</evidence>
<comment type="similarity">
    <text evidence="2">Belongs to the UPF0719 family.</text>
</comment>
<accession>I4D6R3</accession>
<dbReference type="KEGG" id="dai:Desaci_2545"/>
<organism evidence="8 9">
    <name type="scientific">Desulfosporosinus acidiphilus (strain DSM 22704 / JCM 16185 / SJ4)</name>
    <dbReference type="NCBI Taxonomy" id="646529"/>
    <lineage>
        <taxon>Bacteria</taxon>
        <taxon>Bacillati</taxon>
        <taxon>Bacillota</taxon>
        <taxon>Clostridia</taxon>
        <taxon>Eubacteriales</taxon>
        <taxon>Desulfitobacteriaceae</taxon>
        <taxon>Desulfosporosinus</taxon>
    </lineage>
</organism>
<dbReference type="GO" id="GO:0005886">
    <property type="term" value="C:plasma membrane"/>
    <property type="evidence" value="ECO:0007669"/>
    <property type="project" value="UniProtKB-SubCell"/>
</dbReference>
<keyword evidence="5 7" id="KW-1133">Transmembrane helix</keyword>
<evidence type="ECO:0000256" key="4">
    <source>
        <dbReference type="ARBA" id="ARBA00022692"/>
    </source>
</evidence>
<dbReference type="AlphaFoldDB" id="I4D6R3"/>
<dbReference type="PANTHER" id="PTHR40043">
    <property type="entry name" value="UPF0719 INNER MEMBRANE PROTEIN YJFL"/>
    <property type="match status" value="1"/>
</dbReference>
<evidence type="ECO:0000256" key="2">
    <source>
        <dbReference type="ARBA" id="ARBA00005779"/>
    </source>
</evidence>
<dbReference type="OrthoDB" id="1683095at2"/>
<evidence type="ECO:0000256" key="6">
    <source>
        <dbReference type="ARBA" id="ARBA00023136"/>
    </source>
</evidence>
<feature type="transmembrane region" description="Helical" evidence="7">
    <location>
        <begin position="82"/>
        <end position="100"/>
    </location>
</feature>
<dbReference type="Proteomes" id="UP000002892">
    <property type="component" value="Chromosome"/>
</dbReference>
<keyword evidence="9" id="KW-1185">Reference proteome</keyword>
<keyword evidence="6 7" id="KW-0472">Membrane</keyword>
<reference evidence="8 9" key="1">
    <citation type="journal article" date="2012" name="J. Bacteriol.">
        <title>Complete genome sequences of Desulfosporosinus orientis DSM765T, Desulfosporosinus youngiae DSM17734T, Desulfosporosinus meridiei DSM13257T, and Desulfosporosinus acidiphilus DSM22704T.</title>
        <authorList>
            <person name="Pester M."/>
            <person name="Brambilla E."/>
            <person name="Alazard D."/>
            <person name="Rattei T."/>
            <person name="Weinmaier T."/>
            <person name="Han J."/>
            <person name="Lucas S."/>
            <person name="Lapidus A."/>
            <person name="Cheng J.F."/>
            <person name="Goodwin L."/>
            <person name="Pitluck S."/>
            <person name="Peters L."/>
            <person name="Ovchinnikova G."/>
            <person name="Teshima H."/>
            <person name="Detter J.C."/>
            <person name="Han C.S."/>
            <person name="Tapia R."/>
            <person name="Land M.L."/>
            <person name="Hauser L."/>
            <person name="Kyrpides N.C."/>
            <person name="Ivanova N.N."/>
            <person name="Pagani I."/>
            <person name="Huntmann M."/>
            <person name="Wei C.L."/>
            <person name="Davenport K.W."/>
            <person name="Daligault H."/>
            <person name="Chain P.S."/>
            <person name="Chen A."/>
            <person name="Mavromatis K."/>
            <person name="Markowitz V."/>
            <person name="Szeto E."/>
            <person name="Mikhailova N."/>
            <person name="Pati A."/>
            <person name="Wagner M."/>
            <person name="Woyke T."/>
            <person name="Ollivier B."/>
            <person name="Klenk H.P."/>
            <person name="Spring S."/>
            <person name="Loy A."/>
        </authorList>
    </citation>
    <scope>NUCLEOTIDE SEQUENCE [LARGE SCALE GENOMIC DNA]</scope>
    <source>
        <strain evidence="9">DSM 22704 / JCM 16185 / SJ4</strain>
    </source>
</reference>
<evidence type="ECO:0000256" key="5">
    <source>
        <dbReference type="ARBA" id="ARBA00022989"/>
    </source>
</evidence>
<dbReference type="HOGENOM" id="CLU_122820_1_0_9"/>
<feature type="transmembrane region" description="Helical" evidence="7">
    <location>
        <begin position="120"/>
        <end position="139"/>
    </location>
</feature>
<comment type="subcellular location">
    <subcellularLocation>
        <location evidence="1">Cell membrane</location>
        <topology evidence="1">Multi-pass membrane protein</topology>
    </subcellularLocation>
</comment>